<protein>
    <submittedName>
        <fullName evidence="2">Uncharacterized protein</fullName>
    </submittedName>
</protein>
<evidence type="ECO:0000313" key="3">
    <source>
        <dbReference type="Proteomes" id="UP000091820"/>
    </source>
</evidence>
<dbReference type="VEuPathDB" id="VectorBase:GBRI023726"/>
<keyword evidence="3" id="KW-1185">Reference proteome</keyword>
<organism evidence="2 3">
    <name type="scientific">Glossina brevipalpis</name>
    <dbReference type="NCBI Taxonomy" id="37001"/>
    <lineage>
        <taxon>Eukaryota</taxon>
        <taxon>Metazoa</taxon>
        <taxon>Ecdysozoa</taxon>
        <taxon>Arthropoda</taxon>
        <taxon>Hexapoda</taxon>
        <taxon>Insecta</taxon>
        <taxon>Pterygota</taxon>
        <taxon>Neoptera</taxon>
        <taxon>Endopterygota</taxon>
        <taxon>Diptera</taxon>
        <taxon>Brachycera</taxon>
        <taxon>Muscomorpha</taxon>
        <taxon>Hippoboscoidea</taxon>
        <taxon>Glossinidae</taxon>
        <taxon>Glossina</taxon>
    </lineage>
</organism>
<keyword evidence="1" id="KW-0472">Membrane</keyword>
<feature type="transmembrane region" description="Helical" evidence="1">
    <location>
        <begin position="20"/>
        <end position="38"/>
    </location>
</feature>
<reference evidence="3" key="1">
    <citation type="submission" date="2014-03" db="EMBL/GenBank/DDBJ databases">
        <authorList>
            <person name="Aksoy S."/>
            <person name="Warren W."/>
            <person name="Wilson R.K."/>
        </authorList>
    </citation>
    <scope>NUCLEOTIDE SEQUENCE [LARGE SCALE GENOMIC DNA]</scope>
    <source>
        <strain evidence="3">IAEA</strain>
    </source>
</reference>
<dbReference type="EnsemblMetazoa" id="GBRI023726-RA">
    <property type="protein sequence ID" value="GBRI023726-PA"/>
    <property type="gene ID" value="GBRI023726"/>
</dbReference>
<evidence type="ECO:0000256" key="1">
    <source>
        <dbReference type="SAM" id="Phobius"/>
    </source>
</evidence>
<keyword evidence="1" id="KW-0812">Transmembrane</keyword>
<sequence length="94" mass="11093">MSVSRPYQGGSFSVPSLYTISVFPVWYFWALSILFLGLTPQIPITERELDIGVNRVALTMVLRHRLIWIRCVLKWKDVLKVLTDYQVREFYNIK</sequence>
<proteinExistence type="predicted"/>
<name>A0A1A9WLA2_9MUSC</name>
<dbReference type="AlphaFoldDB" id="A0A1A9WLA2"/>
<dbReference type="Proteomes" id="UP000091820">
    <property type="component" value="Unassembled WGS sequence"/>
</dbReference>
<keyword evidence="1" id="KW-1133">Transmembrane helix</keyword>
<evidence type="ECO:0000313" key="2">
    <source>
        <dbReference type="EnsemblMetazoa" id="GBRI023726-PA"/>
    </source>
</evidence>
<reference evidence="2" key="2">
    <citation type="submission" date="2020-05" db="UniProtKB">
        <authorList>
            <consortium name="EnsemblMetazoa"/>
        </authorList>
    </citation>
    <scope>IDENTIFICATION</scope>
    <source>
        <strain evidence="2">IAEA</strain>
    </source>
</reference>
<accession>A0A1A9WLA2</accession>